<proteinExistence type="predicted"/>
<evidence type="ECO:0000259" key="2">
    <source>
        <dbReference type="Pfam" id="PF13372"/>
    </source>
</evidence>
<sequence>MRWIEGLCLTGLLHTLPAAAQDPLPTPTTLRYDEDWSVLAASGIAAHDPLDAIKYTPLTDDGAIYLVIGAELRSRYEGYANNLTSEETGLDDGYLWVRSLPYADLHVGRARFFAQPIAAYAFGVKPEAGPVDRTGLDLLQGFAEVGMGAEDRFVIRAGRQLVSLGSERLVGTRYGPNVPRAFDGVRFDASYGIGKLSVLWAQPVAPGPHDFDDRANKTRSIWAAYATLNLSAGKADIYYIGTRNDAAVWNSAQGEEKRQTFGLRTFATRGNWRWNVEAIGQIGQIGEDRVRAWSIASNVSRTFPKAPLTPTIDAKFNIASGDRSRDDSTLGTFDALYPKGQYFGELTPIGPYNMINAHLGANLQPLPDLAIGVAASDYWRHRRADGIYSVPGGLLRSGDLGTARHVGSQLELTMDWQPTRHVEVSASASTFWPGRFLNETGFSRNIDMIAIEVTHKF</sequence>
<dbReference type="InterPro" id="IPR025388">
    <property type="entry name" value="Alginate_export_dom"/>
</dbReference>
<reference evidence="3 4" key="1">
    <citation type="submission" date="2021-08" db="EMBL/GenBank/DDBJ databases">
        <title>Comparative Genomics Analysis of the Genus Qipengyuania Reveals Extensive Genetic Diversity and Metabolic Versatility, Including the Description of Fifteen Novel Species.</title>
        <authorList>
            <person name="Liu Y."/>
        </authorList>
    </citation>
    <scope>NUCLEOTIDE SEQUENCE [LARGE SCALE GENOMIC DNA]</scope>
    <source>
        <strain evidence="3 4">GH25</strain>
    </source>
</reference>
<dbReference type="Pfam" id="PF13372">
    <property type="entry name" value="Alginate_exp"/>
    <property type="match status" value="1"/>
</dbReference>
<evidence type="ECO:0000313" key="4">
    <source>
        <dbReference type="Proteomes" id="UP000776651"/>
    </source>
</evidence>
<feature type="domain" description="Alginate export" evidence="2">
    <location>
        <begin position="65"/>
        <end position="441"/>
    </location>
</feature>
<feature type="chain" id="PRO_5045719376" evidence="1">
    <location>
        <begin position="21"/>
        <end position="457"/>
    </location>
</feature>
<dbReference type="EMBL" id="JAIGNQ010000004">
    <property type="protein sequence ID" value="MBX7489524.1"/>
    <property type="molecule type" value="Genomic_DNA"/>
</dbReference>
<name>A0ABS7JHN8_9SPHN</name>
<feature type="signal peptide" evidence="1">
    <location>
        <begin position="1"/>
        <end position="20"/>
    </location>
</feature>
<gene>
    <name evidence="3" type="ORF">K3177_13460</name>
</gene>
<evidence type="ECO:0000313" key="3">
    <source>
        <dbReference type="EMBL" id="MBX7489524.1"/>
    </source>
</evidence>
<evidence type="ECO:0000256" key="1">
    <source>
        <dbReference type="SAM" id="SignalP"/>
    </source>
</evidence>
<dbReference type="Proteomes" id="UP000776651">
    <property type="component" value="Unassembled WGS sequence"/>
</dbReference>
<dbReference type="InterPro" id="IPR053728">
    <property type="entry name" value="Alginate_Permeability_Chnl"/>
</dbReference>
<keyword evidence="4" id="KW-1185">Reference proteome</keyword>
<keyword evidence="1" id="KW-0732">Signal</keyword>
<dbReference type="Gene3D" id="2.40.160.100">
    <property type="match status" value="1"/>
</dbReference>
<organism evidence="3 4">
    <name type="scientific">Qipengyuania pacifica</name>
    <dbReference type="NCBI Taxonomy" id="2860199"/>
    <lineage>
        <taxon>Bacteria</taxon>
        <taxon>Pseudomonadati</taxon>
        <taxon>Pseudomonadota</taxon>
        <taxon>Alphaproteobacteria</taxon>
        <taxon>Sphingomonadales</taxon>
        <taxon>Erythrobacteraceae</taxon>
        <taxon>Qipengyuania</taxon>
    </lineage>
</organism>
<protein>
    <submittedName>
        <fullName evidence="3">Alginate export family protein</fullName>
    </submittedName>
</protein>
<accession>A0ABS7JHN8</accession>
<comment type="caution">
    <text evidence="3">The sequence shown here is derived from an EMBL/GenBank/DDBJ whole genome shotgun (WGS) entry which is preliminary data.</text>
</comment>